<evidence type="ECO:0000313" key="3">
    <source>
        <dbReference type="EMBL" id="VDI64107.1"/>
    </source>
</evidence>
<feature type="compositionally biased region" description="Low complexity" evidence="2">
    <location>
        <begin position="43"/>
        <end position="54"/>
    </location>
</feature>
<accession>A0A8B6GI09</accession>
<evidence type="ECO:0000256" key="2">
    <source>
        <dbReference type="SAM" id="MobiDB-lite"/>
    </source>
</evidence>
<dbReference type="OrthoDB" id="6079384at2759"/>
<organism evidence="3 4">
    <name type="scientific">Mytilus galloprovincialis</name>
    <name type="common">Mediterranean mussel</name>
    <dbReference type="NCBI Taxonomy" id="29158"/>
    <lineage>
        <taxon>Eukaryota</taxon>
        <taxon>Metazoa</taxon>
        <taxon>Spiralia</taxon>
        <taxon>Lophotrochozoa</taxon>
        <taxon>Mollusca</taxon>
        <taxon>Bivalvia</taxon>
        <taxon>Autobranchia</taxon>
        <taxon>Pteriomorphia</taxon>
        <taxon>Mytilida</taxon>
        <taxon>Mytiloidea</taxon>
        <taxon>Mytilidae</taxon>
        <taxon>Mytilinae</taxon>
        <taxon>Mytilus</taxon>
    </lineage>
</organism>
<evidence type="ECO:0000256" key="1">
    <source>
        <dbReference type="SAM" id="Coils"/>
    </source>
</evidence>
<sequence length="319" mass="36628">MPRRKKKPRNRAQKYFSDSSSSDQRSFSDKRLCTQAKDKVHLNNSEHNSSTSTSKGNNINNDMNSSSQYTPMASTPNMNYPQNFSSFPLQSIPPYIPPPISPSIEMSLRELCQKMSNVEMKLTKLDRIEERLENMDKQFKYVDSEVCACKQRLNTLEQSAQFLSNVHDEYEILKGRIDTLTSGIESTKSLNNKVLDIETQSLEYNLLFFSIDEEPIAEETEENKVTDSKEAGHVIGGSLRDNENCMENILKFLEKEMKFEDAKSFKMEKAYRLGRSNDGADKPRPIVVRFSSLSDRSKVKNASRRLKDSKIWYKPSIPS</sequence>
<dbReference type="AlphaFoldDB" id="A0A8B6GI09"/>
<evidence type="ECO:0000313" key="4">
    <source>
        <dbReference type="Proteomes" id="UP000596742"/>
    </source>
</evidence>
<protein>
    <submittedName>
        <fullName evidence="3">Uncharacterized protein</fullName>
    </submittedName>
</protein>
<dbReference type="Gene3D" id="3.30.70.1820">
    <property type="entry name" value="L1 transposable element, RRM domain"/>
    <property type="match status" value="1"/>
</dbReference>
<feature type="region of interest" description="Disordered" evidence="2">
    <location>
        <begin position="1"/>
        <end position="77"/>
    </location>
</feature>
<dbReference type="EMBL" id="UYJE01008462">
    <property type="protein sequence ID" value="VDI64107.1"/>
    <property type="molecule type" value="Genomic_DNA"/>
</dbReference>
<feature type="compositionally biased region" description="Basic residues" evidence="2">
    <location>
        <begin position="1"/>
        <end position="12"/>
    </location>
</feature>
<feature type="compositionally biased region" description="Polar residues" evidence="2">
    <location>
        <begin position="55"/>
        <end position="77"/>
    </location>
</feature>
<proteinExistence type="predicted"/>
<reference evidence="3" key="1">
    <citation type="submission" date="2018-11" db="EMBL/GenBank/DDBJ databases">
        <authorList>
            <person name="Alioto T."/>
            <person name="Alioto T."/>
        </authorList>
    </citation>
    <scope>NUCLEOTIDE SEQUENCE</scope>
</reference>
<feature type="compositionally biased region" description="Basic and acidic residues" evidence="2">
    <location>
        <begin position="26"/>
        <end position="41"/>
    </location>
</feature>
<feature type="coiled-coil region" evidence="1">
    <location>
        <begin position="118"/>
        <end position="145"/>
    </location>
</feature>
<keyword evidence="4" id="KW-1185">Reference proteome</keyword>
<gene>
    <name evidence="3" type="ORF">MGAL_10B085225</name>
</gene>
<dbReference type="Proteomes" id="UP000596742">
    <property type="component" value="Unassembled WGS sequence"/>
</dbReference>
<name>A0A8B6GI09_MYTGA</name>
<keyword evidence="1" id="KW-0175">Coiled coil</keyword>
<comment type="caution">
    <text evidence="3">The sequence shown here is derived from an EMBL/GenBank/DDBJ whole genome shotgun (WGS) entry which is preliminary data.</text>
</comment>